<feature type="transmembrane region" description="Helical" evidence="1">
    <location>
        <begin position="29"/>
        <end position="48"/>
    </location>
</feature>
<feature type="transmembrane region" description="Helical" evidence="1">
    <location>
        <begin position="124"/>
        <end position="142"/>
    </location>
</feature>
<feature type="transmembrane region" description="Helical" evidence="1">
    <location>
        <begin position="68"/>
        <end position="89"/>
    </location>
</feature>
<keyword evidence="3" id="KW-1185">Reference proteome</keyword>
<name>S9UUA4_9TRYP</name>
<dbReference type="VEuPathDB" id="TriTrypDB:ADEAN_000842600"/>
<reference evidence="2 3" key="1">
    <citation type="submission" date="2020-08" db="EMBL/GenBank/DDBJ databases">
        <authorList>
            <person name="Newling K."/>
            <person name="Davey J."/>
            <person name="Forrester S."/>
        </authorList>
    </citation>
    <scope>NUCLEOTIDE SEQUENCE [LARGE SCALE GENOMIC DNA]</scope>
    <source>
        <strain evidence="3">Crithidia deanei Carvalho (ATCC PRA-265)</strain>
    </source>
</reference>
<accession>S9UUA4</accession>
<dbReference type="EMBL" id="LR877163">
    <property type="protein sequence ID" value="CAD2220902.1"/>
    <property type="molecule type" value="Genomic_DNA"/>
</dbReference>
<evidence type="ECO:0000313" key="2">
    <source>
        <dbReference type="EMBL" id="CAD2220902.1"/>
    </source>
</evidence>
<organism evidence="2 3">
    <name type="scientific">Angomonas deanei</name>
    <dbReference type="NCBI Taxonomy" id="59799"/>
    <lineage>
        <taxon>Eukaryota</taxon>
        <taxon>Discoba</taxon>
        <taxon>Euglenozoa</taxon>
        <taxon>Kinetoplastea</taxon>
        <taxon>Metakinetoplastina</taxon>
        <taxon>Trypanosomatida</taxon>
        <taxon>Trypanosomatidae</taxon>
        <taxon>Strigomonadinae</taxon>
        <taxon>Angomonas</taxon>
    </lineage>
</organism>
<keyword evidence="1" id="KW-0472">Membrane</keyword>
<evidence type="ECO:0000313" key="3">
    <source>
        <dbReference type="Proteomes" id="UP000515908"/>
    </source>
</evidence>
<proteinExistence type="predicted"/>
<feature type="transmembrane region" description="Helical" evidence="1">
    <location>
        <begin position="101"/>
        <end position="118"/>
    </location>
</feature>
<gene>
    <name evidence="2" type="ORF">ADEAN_000842600</name>
</gene>
<dbReference type="AlphaFoldDB" id="S9UUA4"/>
<sequence>MNPSQGRGGREEVKVFQSSLEQRSINTSLFTQPSFWMGVGNMAIMYLVHRFPSEFLPAKYMNMSYNGLRAPAMLTIPFCLISGLYFSVSSTIAGSSTPLKGHLYGYTVSLSLGIGMIALRRVSWYYPLLGCMYLAFGGFHHYRRMMLYGDNAPIFNWSDFKELYAASKKKPETIE</sequence>
<keyword evidence="1" id="KW-0812">Transmembrane</keyword>
<dbReference type="OrthoDB" id="269119at2759"/>
<dbReference type="Proteomes" id="UP000515908">
    <property type="component" value="Chromosome 19"/>
</dbReference>
<evidence type="ECO:0000256" key="1">
    <source>
        <dbReference type="SAM" id="Phobius"/>
    </source>
</evidence>
<keyword evidence="1" id="KW-1133">Transmembrane helix</keyword>
<protein>
    <submittedName>
        <fullName evidence="2">Uncharacterized protein</fullName>
    </submittedName>
</protein>